<dbReference type="GO" id="GO:0005634">
    <property type="term" value="C:nucleus"/>
    <property type="evidence" value="ECO:0007669"/>
    <property type="project" value="InterPro"/>
</dbReference>
<name>A0AAD8EDZ5_DIPPU</name>
<dbReference type="PROSITE" id="PS51915">
    <property type="entry name" value="ZAD"/>
    <property type="match status" value="1"/>
</dbReference>
<dbReference type="Gene3D" id="3.40.1800.20">
    <property type="match status" value="1"/>
</dbReference>
<sequence length="109" mass="12792">MEVEKIERTINFSEICRLCMGKEPDMIPLFIDEDNLLERIINFIPMLKLYAEDGLPAQVCPQCVQRVHECYNFKLQCETVDATLRQLINSRQEQVLMQYLISRACICMC</sequence>
<dbReference type="GO" id="GO:0008270">
    <property type="term" value="F:zinc ion binding"/>
    <property type="evidence" value="ECO:0007669"/>
    <property type="project" value="UniProtKB-UniRule"/>
</dbReference>
<evidence type="ECO:0000256" key="1">
    <source>
        <dbReference type="PROSITE-ProRule" id="PRU01263"/>
    </source>
</evidence>
<comment type="caution">
    <text evidence="4">The sequence shown here is derived from an EMBL/GenBank/DDBJ whole genome shotgun (WGS) entry which is preliminary data.</text>
</comment>
<feature type="binding site" evidence="1">
    <location>
        <position position="60"/>
    </location>
    <ligand>
        <name>Zn(2+)</name>
        <dbReference type="ChEBI" id="CHEBI:29105"/>
    </ligand>
</feature>
<keyword evidence="1" id="KW-0862">Zinc</keyword>
<dbReference type="SUPFAM" id="SSF57716">
    <property type="entry name" value="Glucocorticoid receptor-like (DNA-binding domain)"/>
    <property type="match status" value="1"/>
</dbReference>
<dbReference type="Proteomes" id="UP001233999">
    <property type="component" value="Unassembled WGS sequence"/>
</dbReference>
<accession>A0AAD8EDZ5</accession>
<dbReference type="EMBL" id="JASPKZ010009386">
    <property type="protein sequence ID" value="KAJ9576898.1"/>
    <property type="molecule type" value="Genomic_DNA"/>
</dbReference>
<dbReference type="EMBL" id="JASPKZ010007139">
    <property type="protein sequence ID" value="KAJ9586542.1"/>
    <property type="molecule type" value="Genomic_DNA"/>
</dbReference>
<reference evidence="4" key="1">
    <citation type="journal article" date="2023" name="IScience">
        <title>Live-bearing cockroach genome reveals convergent evolutionary mechanisms linked to viviparity in insects and beyond.</title>
        <authorList>
            <person name="Fouks B."/>
            <person name="Harrison M.C."/>
            <person name="Mikhailova A.A."/>
            <person name="Marchal E."/>
            <person name="English S."/>
            <person name="Carruthers M."/>
            <person name="Jennings E.C."/>
            <person name="Chiamaka E.L."/>
            <person name="Frigard R.A."/>
            <person name="Pippel M."/>
            <person name="Attardo G.M."/>
            <person name="Benoit J.B."/>
            <person name="Bornberg-Bauer E."/>
            <person name="Tobe S.S."/>
        </authorList>
    </citation>
    <scope>NUCLEOTIDE SEQUENCE</scope>
    <source>
        <strain evidence="4">Stay&amp;Tobe</strain>
    </source>
</reference>
<dbReference type="PANTHER" id="PTHR39942">
    <property type="entry name" value="BCDNA.LD26519-RELATED"/>
    <property type="match status" value="1"/>
</dbReference>
<feature type="binding site" evidence="1">
    <location>
        <position position="19"/>
    </location>
    <ligand>
        <name>Zn(2+)</name>
        <dbReference type="ChEBI" id="CHEBI:29105"/>
    </ligand>
</feature>
<reference evidence="4" key="2">
    <citation type="submission" date="2023-05" db="EMBL/GenBank/DDBJ databases">
        <authorList>
            <person name="Fouks B."/>
        </authorList>
    </citation>
    <scope>NUCLEOTIDE SEQUENCE</scope>
    <source>
        <strain evidence="4">Stay&amp;Tobe</strain>
        <tissue evidence="4">Testes</tissue>
    </source>
</reference>
<proteinExistence type="predicted"/>
<dbReference type="EMBL" id="JASPKZ010007139">
    <property type="protein sequence ID" value="KAJ9586541.1"/>
    <property type="molecule type" value="Genomic_DNA"/>
</dbReference>
<feature type="binding site" evidence="1">
    <location>
        <position position="16"/>
    </location>
    <ligand>
        <name>Zn(2+)</name>
        <dbReference type="ChEBI" id="CHEBI:29105"/>
    </ligand>
</feature>
<gene>
    <name evidence="3" type="ORF">L9F63_006516</name>
    <name evidence="4" type="ORF">L9F63_028414</name>
    <name evidence="5" type="ORF">L9F63_028415</name>
</gene>
<dbReference type="AlphaFoldDB" id="A0AAD8EDZ5"/>
<evidence type="ECO:0000313" key="3">
    <source>
        <dbReference type="EMBL" id="KAJ9576898.1"/>
    </source>
</evidence>
<protein>
    <recommendedName>
        <fullName evidence="2">ZAD domain-containing protein</fullName>
    </recommendedName>
</protein>
<keyword evidence="6" id="KW-1185">Reference proteome</keyword>
<dbReference type="PANTHER" id="PTHR39942:SF1">
    <property type="entry name" value="BCDNA.LD26519-RELATED"/>
    <property type="match status" value="1"/>
</dbReference>
<keyword evidence="1" id="KW-0863">Zinc-finger</keyword>
<keyword evidence="1" id="KW-0479">Metal-binding</keyword>
<evidence type="ECO:0000313" key="6">
    <source>
        <dbReference type="Proteomes" id="UP001233999"/>
    </source>
</evidence>
<evidence type="ECO:0000259" key="2">
    <source>
        <dbReference type="PROSITE" id="PS51915"/>
    </source>
</evidence>
<feature type="binding site" evidence="1">
    <location>
        <position position="63"/>
    </location>
    <ligand>
        <name>Zn(2+)</name>
        <dbReference type="ChEBI" id="CHEBI:29105"/>
    </ligand>
</feature>
<dbReference type="SMART" id="SM00868">
    <property type="entry name" value="zf-AD"/>
    <property type="match status" value="1"/>
</dbReference>
<feature type="domain" description="ZAD" evidence="2">
    <location>
        <begin position="14"/>
        <end position="87"/>
    </location>
</feature>
<dbReference type="InterPro" id="IPR012934">
    <property type="entry name" value="Znf_AD"/>
</dbReference>
<dbReference type="Pfam" id="PF07776">
    <property type="entry name" value="zf-AD"/>
    <property type="match status" value="1"/>
</dbReference>
<evidence type="ECO:0000313" key="5">
    <source>
        <dbReference type="EMBL" id="KAJ9586542.1"/>
    </source>
</evidence>
<organism evidence="4 6">
    <name type="scientific">Diploptera punctata</name>
    <name type="common">Pacific beetle cockroach</name>
    <dbReference type="NCBI Taxonomy" id="6984"/>
    <lineage>
        <taxon>Eukaryota</taxon>
        <taxon>Metazoa</taxon>
        <taxon>Ecdysozoa</taxon>
        <taxon>Arthropoda</taxon>
        <taxon>Hexapoda</taxon>
        <taxon>Insecta</taxon>
        <taxon>Pterygota</taxon>
        <taxon>Neoptera</taxon>
        <taxon>Polyneoptera</taxon>
        <taxon>Dictyoptera</taxon>
        <taxon>Blattodea</taxon>
        <taxon>Blaberoidea</taxon>
        <taxon>Blaberidae</taxon>
        <taxon>Diplopterinae</taxon>
        <taxon>Diploptera</taxon>
    </lineage>
</organism>
<evidence type="ECO:0000313" key="4">
    <source>
        <dbReference type="EMBL" id="KAJ9586541.1"/>
    </source>
</evidence>